<reference evidence="2" key="1">
    <citation type="submission" date="2015-09" db="EMBL/GenBank/DDBJ databases">
        <authorList>
            <person name="Rodrigo-Torres Lidia"/>
            <person name="Arahal R.David."/>
        </authorList>
    </citation>
    <scope>NUCLEOTIDE SEQUENCE [LARGE SCALE GENOMIC DNA]</scope>
    <source>
        <strain evidence="2">CECT 5114</strain>
    </source>
</reference>
<evidence type="ECO:0000313" key="2">
    <source>
        <dbReference type="Proteomes" id="UP000051184"/>
    </source>
</evidence>
<dbReference type="AlphaFoldDB" id="A0A0P1ITD6"/>
<accession>A0A0P1ITD6</accession>
<sequence length="277" mass="31133">MSKSSRLKDLKKYDAFRRLNQAKLKQINDIFVEVQIAKTALRSLSDTIDQIGRAEPYEHEVPSTKSSKVTVIRRKPSYIKKLIRSRIEEREALHSLVFAISLTESYLTQALETVLCAHPQKILISVKGNQSGSNSSKSVTLEQVIKSASIDDIVYSQAEQRVKDAMYARPAQYIQYVEKVLGFGLPEGAVFKFVESKATRDLYVHGDGTINEVYVGKVNDLARGSIGEKATLEDEYFEECIAAMKQIFSAIYRGLLGNFGNCDRVSRVLENQNHSSI</sequence>
<organism evidence="1 2">
    <name type="scientific">Cognatishimia activa</name>
    <dbReference type="NCBI Taxonomy" id="1715691"/>
    <lineage>
        <taxon>Bacteria</taxon>
        <taxon>Pseudomonadati</taxon>
        <taxon>Pseudomonadota</taxon>
        <taxon>Alphaproteobacteria</taxon>
        <taxon>Rhodobacterales</taxon>
        <taxon>Paracoccaceae</taxon>
        <taxon>Cognatishimia</taxon>
    </lineage>
</organism>
<protein>
    <submittedName>
        <fullName evidence="1">Uncharacterized protein</fullName>
    </submittedName>
</protein>
<name>A0A0P1ITD6_9RHOB</name>
<gene>
    <name evidence="1" type="ORF">TA5114_00978</name>
</gene>
<dbReference type="Proteomes" id="UP000051184">
    <property type="component" value="Unassembled WGS sequence"/>
</dbReference>
<dbReference type="EMBL" id="CYUE01000008">
    <property type="protein sequence ID" value="CUK25187.1"/>
    <property type="molecule type" value="Genomic_DNA"/>
</dbReference>
<dbReference type="OrthoDB" id="8247937at2"/>
<keyword evidence="2" id="KW-1185">Reference proteome</keyword>
<dbReference type="RefSeq" id="WP_058314186.1">
    <property type="nucleotide sequence ID" value="NZ_CYTO01000001.1"/>
</dbReference>
<evidence type="ECO:0000313" key="1">
    <source>
        <dbReference type="EMBL" id="CUK25187.1"/>
    </source>
</evidence>
<proteinExistence type="predicted"/>